<dbReference type="EMBL" id="KZ851857">
    <property type="protein sequence ID" value="RDK40607.1"/>
    <property type="molecule type" value="Genomic_DNA"/>
</dbReference>
<feature type="compositionally biased region" description="Polar residues" evidence="1">
    <location>
        <begin position="1"/>
        <end position="12"/>
    </location>
</feature>
<proteinExistence type="predicted"/>
<dbReference type="AlphaFoldDB" id="A0A370PEJ9"/>
<accession>A0A370PEJ9</accession>
<evidence type="ECO:0000256" key="1">
    <source>
        <dbReference type="SAM" id="MobiDB-lite"/>
    </source>
</evidence>
<organism evidence="2 3">
    <name type="scientific">Aspergillus phoenicis ATCC 13157</name>
    <dbReference type="NCBI Taxonomy" id="1353007"/>
    <lineage>
        <taxon>Eukaryota</taxon>
        <taxon>Fungi</taxon>
        <taxon>Dikarya</taxon>
        <taxon>Ascomycota</taxon>
        <taxon>Pezizomycotina</taxon>
        <taxon>Eurotiomycetes</taxon>
        <taxon>Eurotiomycetidae</taxon>
        <taxon>Eurotiales</taxon>
        <taxon>Aspergillaceae</taxon>
        <taxon>Aspergillus</taxon>
    </lineage>
</organism>
<evidence type="ECO:0000313" key="2">
    <source>
        <dbReference type="EMBL" id="RDK40607.1"/>
    </source>
</evidence>
<name>A0A370PEJ9_ASPPH</name>
<gene>
    <name evidence="2" type="ORF">M752DRAFT_35167</name>
</gene>
<sequence length="123" mass="14134">MSSFWNPTNIPTSSSSHHHKRRWRNKGKQREQDTIPLFGSSTPAPHRQRSSSSRSDDIVLVRRKGSPPWWWLLCTKGTMGITVMRAVRDEHGARRPRGQLVLEPLFEGKVASFFPTKLVDVEE</sequence>
<dbReference type="Proteomes" id="UP000254937">
    <property type="component" value="Unassembled WGS sequence"/>
</dbReference>
<protein>
    <submittedName>
        <fullName evidence="2">Uncharacterized protein</fullName>
    </submittedName>
</protein>
<reference evidence="2 3" key="1">
    <citation type="submission" date="2018-07" db="EMBL/GenBank/DDBJ databases">
        <title>Section-level genome sequencing of Aspergillus section Nigri to investigate inter- and intra-species variation.</title>
        <authorList>
            <consortium name="DOE Joint Genome Institute"/>
            <person name="Vesth T.C."/>
            <person name="Nybo J.L."/>
            <person name="Theobald S."/>
            <person name="Frisvad J.C."/>
            <person name="Larsen T.O."/>
            <person name="Nielsen K.F."/>
            <person name="Hoof J.B."/>
            <person name="Brandl J."/>
            <person name="Salamov A."/>
            <person name="Riley R."/>
            <person name="Gladden J.M."/>
            <person name="Phatale P."/>
            <person name="Nielsen M.T."/>
            <person name="Lyhne E.K."/>
            <person name="Kogle M.E."/>
            <person name="Strasser K."/>
            <person name="McDonnell E."/>
            <person name="Barry K."/>
            <person name="Clum A."/>
            <person name="Chen C."/>
            <person name="Nolan M."/>
            <person name="Sandor L."/>
            <person name="Kuo A."/>
            <person name="Lipzen A."/>
            <person name="Hainaut M."/>
            <person name="Drula E."/>
            <person name="Tsang A."/>
            <person name="Magnuson J.K."/>
            <person name="Henrissat B."/>
            <person name="Wiebenga A."/>
            <person name="Simmons B.A."/>
            <person name="Makela M.R."/>
            <person name="De vries R.P."/>
            <person name="Grigoriev I.V."/>
            <person name="Mortensen U.H."/>
            <person name="Baker S.E."/>
            <person name="Andersen M.R."/>
        </authorList>
    </citation>
    <scope>NUCLEOTIDE SEQUENCE [LARGE SCALE GENOMIC DNA]</scope>
    <source>
        <strain evidence="2 3">ATCC 13157</strain>
    </source>
</reference>
<feature type="region of interest" description="Disordered" evidence="1">
    <location>
        <begin position="1"/>
        <end position="58"/>
    </location>
</feature>
<feature type="compositionally biased region" description="Basic residues" evidence="1">
    <location>
        <begin position="16"/>
        <end position="27"/>
    </location>
</feature>
<keyword evidence="3" id="KW-1185">Reference proteome</keyword>
<evidence type="ECO:0000313" key="3">
    <source>
        <dbReference type="Proteomes" id="UP000254937"/>
    </source>
</evidence>